<feature type="region of interest" description="Disordered" evidence="2">
    <location>
        <begin position="254"/>
        <end position="274"/>
    </location>
</feature>
<evidence type="ECO:0000256" key="1">
    <source>
        <dbReference type="SAM" id="Coils"/>
    </source>
</evidence>
<comment type="caution">
    <text evidence="3">The sequence shown here is derived from an EMBL/GenBank/DDBJ whole genome shotgun (WGS) entry which is preliminary data.</text>
</comment>
<organism evidence="3 4">
    <name type="scientific">Candidatus Magnetobacterium casense</name>
    <dbReference type="NCBI Taxonomy" id="1455061"/>
    <lineage>
        <taxon>Bacteria</taxon>
        <taxon>Pseudomonadati</taxon>
        <taxon>Nitrospirota</taxon>
        <taxon>Thermodesulfovibrionia</taxon>
        <taxon>Thermodesulfovibrionales</taxon>
        <taxon>Candidatus Magnetobacteriaceae</taxon>
        <taxon>Candidatus Magnetobacterium</taxon>
    </lineage>
</organism>
<evidence type="ECO:0000313" key="4">
    <source>
        <dbReference type="Proteomes" id="UP001196980"/>
    </source>
</evidence>
<feature type="coiled-coil region" evidence="1">
    <location>
        <begin position="337"/>
        <end position="390"/>
    </location>
</feature>
<reference evidence="3 4" key="1">
    <citation type="journal article" date="2020" name="J Geophys Res Biogeosci">
        <title>Magnetotaxis as an Adaptation to Enable Bacterial Shuttling of Microbial Sulfur and Sulfur Cycling Across Aquatic Oxic#Anoxic Interfaces.</title>
        <authorList>
            <person name="Li J."/>
            <person name="Liu P."/>
            <person name="Wang J."/>
            <person name="Roberts A.P."/>
            <person name="Pan Y."/>
        </authorList>
    </citation>
    <scope>NUCLEOTIDE SEQUENCE [LARGE SCALE GENOMIC DNA]</scope>
    <source>
        <strain evidence="3 4">MYR-1_YQ</strain>
    </source>
</reference>
<name>A0ABS6S2S7_9BACT</name>
<protein>
    <submittedName>
        <fullName evidence="3">Uncharacterized protein</fullName>
    </submittedName>
</protein>
<keyword evidence="4" id="KW-1185">Reference proteome</keyword>
<evidence type="ECO:0000256" key="2">
    <source>
        <dbReference type="SAM" id="MobiDB-lite"/>
    </source>
</evidence>
<proteinExistence type="predicted"/>
<accession>A0ABS6S2S7</accession>
<keyword evidence="1" id="KW-0175">Coiled coil</keyword>
<dbReference type="EMBL" id="JABXWD010000462">
    <property type="protein sequence ID" value="MBV6343151.1"/>
    <property type="molecule type" value="Genomic_DNA"/>
</dbReference>
<dbReference type="Proteomes" id="UP001196980">
    <property type="component" value="Unassembled WGS sequence"/>
</dbReference>
<evidence type="ECO:0000313" key="3">
    <source>
        <dbReference type="EMBL" id="MBV6343151.1"/>
    </source>
</evidence>
<dbReference type="RefSeq" id="WP_218253756.1">
    <property type="nucleotide sequence ID" value="NZ_JABXWD010000462.1"/>
</dbReference>
<gene>
    <name evidence="3" type="ORF">HWQ67_16345</name>
</gene>
<feature type="non-terminal residue" evidence="3">
    <location>
        <position position="1"/>
    </location>
</feature>
<sequence length="613" mass="66569">SADSGADEKINTLAASFKAISGRLDEIETFIAKTNDAAQQKTGEAIKGLSQLIQTPPDLTSAYAPMIQKVESALADIAGEIAQLKDKPSADSGADKKIDTFAASFKAIAGRLDEIETFIAKTNDAAQQKTVDAIKGLSQLIQTPPDLSLTYAPMIQKVDSTLANIAGEIAQLKDKPSADSGADTLKASLKTVTGRLDEIETFIAKTNDVVQQKTEAGFKDLSRLIQTSPDWILTYMSTVQKLETGLRDIAGEVRQLRDKSPAEGGTDNGNPDGKINNLGASFKLISGRLDEIETFIAKTNKILKQQTQDGLNGLSTAFGSSLNTSMSAILAAVQGRLQELETSIVSIAKDLTNLRDKPLVTWPENIKGSLDALSNRLDEIESFIANTNNTMRQRSDERLLEFTQTLQTSIDTSVSERMAEGIRNLNDELVALRERLSDMPMDKAAMETRSSIDKVQSSLTEKLETAIRGLYDELTQLKGKLPDMAIVSELGVKLEQLSQQSREAFSGTVDAVTEKTTVLSHDLGGSLQTIGSTIDGIENIIRKVSYNLSEDSSGSVKTQILAVRETMSDIIRFLLVLSDNLSENNSDGIKEQILALRETMSDIIRFLLLLSER</sequence>